<keyword evidence="6" id="KW-1003">Cell membrane</keyword>
<dbReference type="GO" id="GO:0022857">
    <property type="term" value="F:transmembrane transporter activity"/>
    <property type="evidence" value="ECO:0007669"/>
    <property type="project" value="InterPro"/>
</dbReference>
<organism evidence="15 16">
    <name type="scientific">Aureimonas pseudogalii</name>
    <dbReference type="NCBI Taxonomy" id="1744844"/>
    <lineage>
        <taxon>Bacteria</taxon>
        <taxon>Pseudomonadati</taxon>
        <taxon>Pseudomonadota</taxon>
        <taxon>Alphaproteobacteria</taxon>
        <taxon>Hyphomicrobiales</taxon>
        <taxon>Aurantimonadaceae</taxon>
        <taxon>Aureimonas</taxon>
    </lineage>
</organism>
<evidence type="ECO:0000256" key="1">
    <source>
        <dbReference type="ARBA" id="ARBA00004202"/>
    </source>
</evidence>
<dbReference type="Gene3D" id="1.10.3720.10">
    <property type="entry name" value="MetI-like"/>
    <property type="match status" value="1"/>
</dbReference>
<dbReference type="Pfam" id="PF00005">
    <property type="entry name" value="ABC_tran"/>
    <property type="match status" value="1"/>
</dbReference>
<feature type="transmembrane region" description="Helical" evidence="12">
    <location>
        <begin position="181"/>
        <end position="208"/>
    </location>
</feature>
<evidence type="ECO:0000313" key="15">
    <source>
        <dbReference type="EMBL" id="MBB3999062.1"/>
    </source>
</evidence>
<gene>
    <name evidence="15" type="ORF">GGR04_002917</name>
</gene>
<comment type="similarity">
    <text evidence="3">Belongs to the ABC transporter superfamily.</text>
</comment>
<evidence type="ECO:0000313" key="16">
    <source>
        <dbReference type="Proteomes" id="UP000542776"/>
    </source>
</evidence>
<accession>A0A7W6H5Q5</accession>
<protein>
    <submittedName>
        <fullName evidence="15">Polar amino acid transport system permease protein</fullName>
    </submittedName>
</protein>
<dbReference type="Pfam" id="PF00528">
    <property type="entry name" value="BPD_transp_1"/>
    <property type="match status" value="1"/>
</dbReference>
<dbReference type="PROSITE" id="PS50893">
    <property type="entry name" value="ABC_TRANSPORTER_2"/>
    <property type="match status" value="1"/>
</dbReference>
<dbReference type="NCBIfam" id="TIGR01726">
    <property type="entry name" value="HEQRo_perm_3TM"/>
    <property type="match status" value="1"/>
</dbReference>
<dbReference type="AlphaFoldDB" id="A0A7W6H5Q5"/>
<dbReference type="SMART" id="SM00382">
    <property type="entry name" value="AAA"/>
    <property type="match status" value="1"/>
</dbReference>
<comment type="subcellular location">
    <subcellularLocation>
        <location evidence="2">Cell inner membrane</location>
        <topology evidence="2">Multi-pass membrane protein</topology>
    </subcellularLocation>
    <subcellularLocation>
        <location evidence="12">Cell membrane</location>
        <topology evidence="12">Multi-pass membrane protein</topology>
    </subcellularLocation>
    <subcellularLocation>
        <location evidence="1">Cell membrane</location>
        <topology evidence="1">Peripheral membrane protein</topology>
    </subcellularLocation>
</comment>
<dbReference type="SUPFAM" id="SSF161098">
    <property type="entry name" value="MetI-like"/>
    <property type="match status" value="1"/>
</dbReference>
<dbReference type="GO" id="GO:0016887">
    <property type="term" value="F:ATP hydrolysis activity"/>
    <property type="evidence" value="ECO:0007669"/>
    <property type="project" value="InterPro"/>
</dbReference>
<feature type="transmembrane region" description="Helical" evidence="12">
    <location>
        <begin position="12"/>
        <end position="43"/>
    </location>
</feature>
<feature type="domain" description="ABC transmembrane type-1" evidence="14">
    <location>
        <begin position="17"/>
        <end position="205"/>
    </location>
</feature>
<evidence type="ECO:0000256" key="11">
    <source>
        <dbReference type="ARBA" id="ARBA00023136"/>
    </source>
</evidence>
<dbReference type="GO" id="GO:0005524">
    <property type="term" value="F:ATP binding"/>
    <property type="evidence" value="ECO:0007669"/>
    <property type="project" value="UniProtKB-KW"/>
</dbReference>
<dbReference type="EMBL" id="JACIEK010000007">
    <property type="protein sequence ID" value="MBB3999062.1"/>
    <property type="molecule type" value="Genomic_DNA"/>
</dbReference>
<keyword evidence="10 12" id="KW-1133">Transmembrane helix</keyword>
<evidence type="ECO:0000259" key="14">
    <source>
        <dbReference type="PROSITE" id="PS50928"/>
    </source>
</evidence>
<dbReference type="SUPFAM" id="SSF52540">
    <property type="entry name" value="P-loop containing nucleoside triphosphate hydrolases"/>
    <property type="match status" value="1"/>
</dbReference>
<dbReference type="PROSITE" id="PS00211">
    <property type="entry name" value="ABC_TRANSPORTER_1"/>
    <property type="match status" value="1"/>
</dbReference>
<keyword evidence="8" id="KW-0547">Nucleotide-binding</keyword>
<proteinExistence type="inferred from homology"/>
<comment type="caution">
    <text evidence="15">The sequence shown here is derived from an EMBL/GenBank/DDBJ whole genome shotgun (WGS) entry which is preliminary data.</text>
</comment>
<dbReference type="InterPro" id="IPR035906">
    <property type="entry name" value="MetI-like_sf"/>
</dbReference>
<dbReference type="InterPro" id="IPR050086">
    <property type="entry name" value="MetN_ABC_transporter-like"/>
</dbReference>
<keyword evidence="5 12" id="KW-0813">Transport</keyword>
<comment type="similarity">
    <text evidence="4">Belongs to the binding-protein-dependent transport system permease family. HisMQ subfamily.</text>
</comment>
<dbReference type="PROSITE" id="PS50928">
    <property type="entry name" value="ABC_TM1"/>
    <property type="match status" value="1"/>
</dbReference>
<dbReference type="PANTHER" id="PTHR43166">
    <property type="entry name" value="AMINO ACID IMPORT ATP-BINDING PROTEIN"/>
    <property type="match status" value="1"/>
</dbReference>
<dbReference type="PANTHER" id="PTHR43166:SF9">
    <property type="entry name" value="GLUTAMATE_ASPARTATE IMPORT ATP-BINDING PROTEIN GLTL"/>
    <property type="match status" value="1"/>
</dbReference>
<keyword evidence="16" id="KW-1185">Reference proteome</keyword>
<evidence type="ECO:0000256" key="3">
    <source>
        <dbReference type="ARBA" id="ARBA00005417"/>
    </source>
</evidence>
<dbReference type="InterPro" id="IPR003439">
    <property type="entry name" value="ABC_transporter-like_ATP-bd"/>
</dbReference>
<evidence type="ECO:0000256" key="4">
    <source>
        <dbReference type="ARBA" id="ARBA00010072"/>
    </source>
</evidence>
<keyword evidence="9" id="KW-0067">ATP-binding</keyword>
<evidence type="ECO:0000256" key="7">
    <source>
        <dbReference type="ARBA" id="ARBA00022692"/>
    </source>
</evidence>
<evidence type="ECO:0000256" key="2">
    <source>
        <dbReference type="ARBA" id="ARBA00004429"/>
    </source>
</evidence>
<dbReference type="InterPro" id="IPR000515">
    <property type="entry name" value="MetI-like"/>
</dbReference>
<dbReference type="RefSeq" id="WP_183200608.1">
    <property type="nucleotide sequence ID" value="NZ_JACIEK010000007.1"/>
</dbReference>
<feature type="domain" description="ABC transporter" evidence="13">
    <location>
        <begin position="253"/>
        <end position="496"/>
    </location>
</feature>
<evidence type="ECO:0000259" key="13">
    <source>
        <dbReference type="PROSITE" id="PS50893"/>
    </source>
</evidence>
<evidence type="ECO:0000256" key="10">
    <source>
        <dbReference type="ARBA" id="ARBA00022989"/>
    </source>
</evidence>
<dbReference type="InterPro" id="IPR010065">
    <property type="entry name" value="AA_ABC_transptr_permease_3TM"/>
</dbReference>
<evidence type="ECO:0000256" key="9">
    <source>
        <dbReference type="ARBA" id="ARBA00022840"/>
    </source>
</evidence>
<dbReference type="Proteomes" id="UP000542776">
    <property type="component" value="Unassembled WGS sequence"/>
</dbReference>
<evidence type="ECO:0000256" key="12">
    <source>
        <dbReference type="RuleBase" id="RU363032"/>
    </source>
</evidence>
<evidence type="ECO:0000256" key="5">
    <source>
        <dbReference type="ARBA" id="ARBA00022448"/>
    </source>
</evidence>
<dbReference type="GO" id="GO:0043190">
    <property type="term" value="C:ATP-binding cassette (ABC) transporter complex"/>
    <property type="evidence" value="ECO:0007669"/>
    <property type="project" value="InterPro"/>
</dbReference>
<sequence>MQDFLTYLTLPYLWEGAVIAIELLVGALAGGIIIGFFLALASLSRHWWIRLPVQTYIYILRGTPVLLQLVLLYNVLPQFGITFSAFTSALLALTINETAFCAEIIRGGIQSTDRDQRMAAQAFGFSRTTEMVRIVIPQALRAILPTLGNEAVGLLKSTSLASVVGVNELTMRGQTIVSQNFLFIPVLVASGAIYVILSSSIAAMQWYLERRVGLEHRAKRARKQQARNAVAAVALPTGPYAARRFSENAATILDIDDLHVAYRDKTVLDGITLRVRRGEVVVLLGRSGSGKSTLLKAILALAPAKSGSVTVEGHPIGRTTDGKPLRERHLPGNRAASGVGIVFQHFALFDHMTALENAMSIPRLVQRLPEAVARAKASRALASVGLSSFETSLPHELSGGQQQRVGIARALASEPNVLLFDEPTSALDPELVREVNQTIRDLAETGMTMLISTHDIAFAATVADRIVFLQNGRLVEEGPPSRLQAPETESFAAFLRQEFAGKQAVPA</sequence>
<keyword evidence="7 12" id="KW-0812">Transmembrane</keyword>
<dbReference type="InterPro" id="IPR003593">
    <property type="entry name" value="AAA+_ATPase"/>
</dbReference>
<dbReference type="Gene3D" id="3.40.50.300">
    <property type="entry name" value="P-loop containing nucleotide triphosphate hydrolases"/>
    <property type="match status" value="1"/>
</dbReference>
<reference evidence="15 16" key="1">
    <citation type="submission" date="2020-08" db="EMBL/GenBank/DDBJ databases">
        <title>Genomic Encyclopedia of Type Strains, Phase IV (KMG-IV): sequencing the most valuable type-strain genomes for metagenomic binning, comparative biology and taxonomic classification.</title>
        <authorList>
            <person name="Goeker M."/>
        </authorList>
    </citation>
    <scope>NUCLEOTIDE SEQUENCE [LARGE SCALE GENOMIC DNA]</scope>
    <source>
        <strain evidence="15 16">DSM 102238</strain>
    </source>
</reference>
<dbReference type="InterPro" id="IPR017871">
    <property type="entry name" value="ABC_transporter-like_CS"/>
</dbReference>
<dbReference type="InterPro" id="IPR027417">
    <property type="entry name" value="P-loop_NTPase"/>
</dbReference>
<evidence type="ECO:0000256" key="6">
    <source>
        <dbReference type="ARBA" id="ARBA00022475"/>
    </source>
</evidence>
<keyword evidence="11 12" id="KW-0472">Membrane</keyword>
<evidence type="ECO:0000256" key="8">
    <source>
        <dbReference type="ARBA" id="ARBA00022741"/>
    </source>
</evidence>
<dbReference type="CDD" id="cd06261">
    <property type="entry name" value="TM_PBP2"/>
    <property type="match status" value="1"/>
</dbReference>
<name>A0A7W6H5Q5_9HYPH</name>